<dbReference type="CDD" id="cd04301">
    <property type="entry name" value="NAT_SF"/>
    <property type="match status" value="1"/>
</dbReference>
<dbReference type="Pfam" id="PF13302">
    <property type="entry name" value="Acetyltransf_3"/>
    <property type="match status" value="1"/>
</dbReference>
<keyword evidence="3" id="KW-1185">Reference proteome</keyword>
<dbReference type="InterPro" id="IPR000182">
    <property type="entry name" value="GNAT_dom"/>
</dbReference>
<feature type="domain" description="N-acetyltransferase" evidence="1">
    <location>
        <begin position="1"/>
        <end position="146"/>
    </location>
</feature>
<dbReference type="EMBL" id="JAIKTU010000002">
    <property type="protein sequence ID" value="MBY0754338.1"/>
    <property type="molecule type" value="Genomic_DNA"/>
</dbReference>
<proteinExistence type="predicted"/>
<dbReference type="PANTHER" id="PTHR43415">
    <property type="entry name" value="SPERMIDINE N(1)-ACETYLTRANSFERASE"/>
    <property type="match status" value="1"/>
</dbReference>
<evidence type="ECO:0000259" key="1">
    <source>
        <dbReference type="PROSITE" id="PS51186"/>
    </source>
</evidence>
<dbReference type="Gene3D" id="3.40.630.30">
    <property type="match status" value="1"/>
</dbReference>
<gene>
    <name evidence="2" type="ORF">K5V21_02605</name>
</gene>
<organism evidence="2 3">
    <name type="scientific">Clostridium sardiniense</name>
    <name type="common">Clostridium absonum</name>
    <dbReference type="NCBI Taxonomy" id="29369"/>
    <lineage>
        <taxon>Bacteria</taxon>
        <taxon>Bacillati</taxon>
        <taxon>Bacillota</taxon>
        <taxon>Clostridia</taxon>
        <taxon>Eubacteriales</taxon>
        <taxon>Clostridiaceae</taxon>
        <taxon>Clostridium</taxon>
    </lineage>
</organism>
<dbReference type="PANTHER" id="PTHR43415:SF3">
    <property type="entry name" value="GNAT-FAMILY ACETYLTRANSFERASE"/>
    <property type="match status" value="1"/>
</dbReference>
<sequence>MIRRGHLEDFDILFKWINDEDVIRFSRYKKEMDLEEFNSWFDSKLDNLFVIEEDLVPLGQVSFEVSGNGDEAIISYSVDRDERGRGYGKALIHYIVNFIKENRDDIKIVSAFISSDNEISIKIFENEGFKREVEEDDYLKVTLSIR</sequence>
<reference evidence="2 3" key="1">
    <citation type="journal article" date="2021" name="Cell Host Microbe">
        <title>in vivo commensal control of Clostridioides difficile virulence.</title>
        <authorList>
            <person name="Girinathan B.P."/>
            <person name="Dibenedetto N."/>
            <person name="Worley J.N."/>
            <person name="Peltier J."/>
            <person name="Arrieta-Ortiz M.L."/>
            <person name="Rupa Christinal Immanuel S."/>
            <person name="Lavin R."/>
            <person name="Delaney M.L."/>
            <person name="Cummins C."/>
            <person name="Hoffmann M."/>
            <person name="Luo Y."/>
            <person name="Gonzalez-Escalona N."/>
            <person name="Allard M."/>
            <person name="Onderdonk A.B."/>
            <person name="Gerber G.K."/>
            <person name="Sonenshein A.L."/>
            <person name="Baliga N."/>
            <person name="Dupuy B."/>
            <person name="Bry L."/>
        </authorList>
    </citation>
    <scope>NUCLEOTIDE SEQUENCE [LARGE SCALE GENOMIC DNA]</scope>
    <source>
        <strain evidence="2 3">DSM 599</strain>
    </source>
</reference>
<dbReference type="InterPro" id="IPR016181">
    <property type="entry name" value="Acyl_CoA_acyltransferase"/>
</dbReference>
<evidence type="ECO:0000313" key="2">
    <source>
        <dbReference type="EMBL" id="MBY0754338.1"/>
    </source>
</evidence>
<dbReference type="RefSeq" id="WP_221858888.1">
    <property type="nucleotide sequence ID" value="NZ_JAIKTU010000002.1"/>
</dbReference>
<protein>
    <submittedName>
        <fullName evidence="2">GNAT family N-acetyltransferase</fullName>
    </submittedName>
</protein>
<comment type="caution">
    <text evidence="2">The sequence shown here is derived from an EMBL/GenBank/DDBJ whole genome shotgun (WGS) entry which is preliminary data.</text>
</comment>
<dbReference type="SUPFAM" id="SSF55729">
    <property type="entry name" value="Acyl-CoA N-acyltransferases (Nat)"/>
    <property type="match status" value="1"/>
</dbReference>
<dbReference type="Proteomes" id="UP001299068">
    <property type="component" value="Unassembled WGS sequence"/>
</dbReference>
<dbReference type="PROSITE" id="PS51186">
    <property type="entry name" value="GNAT"/>
    <property type="match status" value="1"/>
</dbReference>
<evidence type="ECO:0000313" key="3">
    <source>
        <dbReference type="Proteomes" id="UP001299068"/>
    </source>
</evidence>
<accession>A0ABS7KUT5</accession>
<name>A0ABS7KUT5_CLOSR</name>